<protein>
    <submittedName>
        <fullName evidence="2">Uncharacterized protein</fullName>
    </submittedName>
</protein>
<keyword evidence="3" id="KW-1185">Reference proteome</keyword>
<evidence type="ECO:0000313" key="2">
    <source>
        <dbReference type="EMBL" id="EMI19249.1"/>
    </source>
</evidence>
<organism evidence="2 3">
    <name type="scientific">Rhodopirellula maiorica SM1</name>
    <dbReference type="NCBI Taxonomy" id="1265738"/>
    <lineage>
        <taxon>Bacteria</taxon>
        <taxon>Pseudomonadati</taxon>
        <taxon>Planctomycetota</taxon>
        <taxon>Planctomycetia</taxon>
        <taxon>Pirellulales</taxon>
        <taxon>Pirellulaceae</taxon>
        <taxon>Novipirellula</taxon>
    </lineage>
</organism>
<gene>
    <name evidence="2" type="ORF">RMSM_03823</name>
</gene>
<feature type="region of interest" description="Disordered" evidence="1">
    <location>
        <begin position="322"/>
        <end position="356"/>
    </location>
</feature>
<reference evidence="2 3" key="1">
    <citation type="journal article" date="2013" name="Mar. Genomics">
        <title>Expression of sulfatases in Rhodopirellula baltica and the diversity of sulfatases in the genus Rhodopirellula.</title>
        <authorList>
            <person name="Wegner C.E."/>
            <person name="Richter-Heitmann T."/>
            <person name="Klindworth A."/>
            <person name="Klockow C."/>
            <person name="Richter M."/>
            <person name="Achstetter T."/>
            <person name="Glockner F.O."/>
            <person name="Harder J."/>
        </authorList>
    </citation>
    <scope>NUCLEOTIDE SEQUENCE [LARGE SCALE GENOMIC DNA]</scope>
    <source>
        <strain evidence="2 3">SM1</strain>
    </source>
</reference>
<sequence>MHPMKKLDSKYRPVTSVWGNAPNRLRIGPKSILATIWVSVVLLGGGNLSAELPGSLQQLGRIVGVGWGDGYHACKCSEACLCADMPPRPYCEGNCDGQCGHGNCSACGDVLSCDAVPCDSKCGLPKKPSLFTHRILGNVNETGLALKAGALPACRNVPCNDLHCKAPECKLKLQGNVNETGLAIKAVGAARYSKPLCDLSLPRPHFRTPLFRQLAPKPTCDTTCDVSHGPVNEFPANEFPVDHSGSGYSIDPSLPHPETDSPFIEVPADSAMNQTQPKPKQPVEGLAAPVVEPETRVAVSVLAAPQPSPEPVVETRRPVRIAEGKFKPKSTATPVSTKAEPAPPKPSTPAAGSPLPTVASPVVASPVTVSPPAKTRIAISNPLPNNVKVNHFVEAAAGESVPTKPTARSPQRLPAVQ</sequence>
<evidence type="ECO:0000313" key="3">
    <source>
        <dbReference type="Proteomes" id="UP000011991"/>
    </source>
</evidence>
<dbReference type="PATRIC" id="fig|1265738.3.peg.3831"/>
<proteinExistence type="predicted"/>
<feature type="region of interest" description="Disordered" evidence="1">
    <location>
        <begin position="396"/>
        <end position="417"/>
    </location>
</feature>
<dbReference type="EMBL" id="ANOG01000546">
    <property type="protein sequence ID" value="EMI19249.1"/>
    <property type="molecule type" value="Genomic_DNA"/>
</dbReference>
<accession>M5RZA3</accession>
<name>M5RZA3_9BACT</name>
<comment type="caution">
    <text evidence="2">The sequence shown here is derived from an EMBL/GenBank/DDBJ whole genome shotgun (WGS) entry which is preliminary data.</text>
</comment>
<dbReference type="Proteomes" id="UP000011991">
    <property type="component" value="Unassembled WGS sequence"/>
</dbReference>
<dbReference type="AlphaFoldDB" id="M5RZA3"/>
<evidence type="ECO:0000256" key="1">
    <source>
        <dbReference type="SAM" id="MobiDB-lite"/>
    </source>
</evidence>